<comment type="caution">
    <text evidence="3">The sequence shown here is derived from an EMBL/GenBank/DDBJ whole genome shotgun (WGS) entry which is preliminary data.</text>
</comment>
<dbReference type="Proteomes" id="UP000472827">
    <property type="component" value="Unassembled WGS sequence"/>
</dbReference>
<feature type="domain" description="Capsule biosynthesis GfcC-like C-terminal" evidence="1">
    <location>
        <begin position="140"/>
        <end position="228"/>
    </location>
</feature>
<dbReference type="Pfam" id="PF06251">
    <property type="entry name" value="Caps_syn_GfcC_C"/>
    <property type="match status" value="1"/>
</dbReference>
<protein>
    <recommendedName>
        <fullName evidence="5">Capsule biosynthesis GfcC family protein</fullName>
    </recommendedName>
</protein>
<dbReference type="Gene3D" id="3.10.20.700">
    <property type="match status" value="1"/>
</dbReference>
<evidence type="ECO:0000313" key="3">
    <source>
        <dbReference type="EMBL" id="NEX87403.1"/>
    </source>
</evidence>
<evidence type="ECO:0000313" key="4">
    <source>
        <dbReference type="Proteomes" id="UP000472827"/>
    </source>
</evidence>
<dbReference type="Pfam" id="PF20616">
    <property type="entry name" value="Caps_syn_GfcC_N"/>
    <property type="match status" value="1"/>
</dbReference>
<keyword evidence="4" id="KW-1185">Reference proteome</keyword>
<accession>A0ABX0CU19</accession>
<name>A0ABX0CU19_9GAMM</name>
<evidence type="ECO:0000259" key="2">
    <source>
        <dbReference type="Pfam" id="PF20616"/>
    </source>
</evidence>
<organism evidence="3 4">
    <name type="scientific">Aeromonas rivipollensis</name>
    <dbReference type="NCBI Taxonomy" id="948519"/>
    <lineage>
        <taxon>Bacteria</taxon>
        <taxon>Pseudomonadati</taxon>
        <taxon>Pseudomonadota</taxon>
        <taxon>Gammaproteobacteria</taxon>
        <taxon>Aeromonadales</taxon>
        <taxon>Aeromonadaceae</taxon>
        <taxon>Aeromonas</taxon>
    </lineage>
</organism>
<dbReference type="InterPro" id="IPR046459">
    <property type="entry name" value="Caps_syn_GfcC_N"/>
</dbReference>
<feature type="domain" description="Capsule biosynthesis GfcC-like N-terminal" evidence="2">
    <location>
        <begin position="2"/>
        <end position="127"/>
    </location>
</feature>
<sequence length="229" mass="25875">MSIWWQGQPREALTHSQSMLLSEALLDPVVSQYDNYWPVTHISTPARQKDIEYQQQALLKDLTLLATYWQQHEEDELAHSALQLHQQLQKLHLTGRFELPVDPDISLVPSGVNPVLQGDYQLYLAPRRPQIYLAGLIGHPGEGPVLPAAGLREYWKKLDLLSGSDDTGAYLIAPSGKPEWIPVAIWNERHVEAMPGATLFVGFAPSVLPEQYQDLNKRMLTLLANRMPK</sequence>
<dbReference type="InterPro" id="IPR010425">
    <property type="entry name" value="Caps_synth_GfcC-like_C"/>
</dbReference>
<dbReference type="EMBL" id="JAAILA010000003">
    <property type="protein sequence ID" value="NEX87403.1"/>
    <property type="molecule type" value="Genomic_DNA"/>
</dbReference>
<evidence type="ECO:0000259" key="1">
    <source>
        <dbReference type="Pfam" id="PF06251"/>
    </source>
</evidence>
<reference evidence="3 4" key="1">
    <citation type="submission" date="2020-02" db="EMBL/GenBank/DDBJ databases">
        <title>Genome sequencing of Aeromonas rivipollensis.</title>
        <authorList>
            <person name="Fono-Tamo Ubani E.K."/>
            <person name="Lekota K.E."/>
        </authorList>
    </citation>
    <scope>NUCLEOTIDE SEQUENCE [LARGE SCALE GENOMIC DNA]</scope>
    <source>
        <strain evidence="3 4">G78</strain>
    </source>
</reference>
<proteinExistence type="predicted"/>
<gene>
    <name evidence="3" type="ORF">G4923_01565</name>
</gene>
<evidence type="ECO:0008006" key="5">
    <source>
        <dbReference type="Google" id="ProtNLM"/>
    </source>
</evidence>
<dbReference type="RefSeq" id="WP_163135183.1">
    <property type="nucleotide sequence ID" value="NZ_JAAILA010000003.1"/>
</dbReference>
<dbReference type="Gene3D" id="3.10.560.10">
    <property type="entry name" value="Outer membrane lipoprotein wza domain like"/>
    <property type="match status" value="1"/>
</dbReference>